<dbReference type="EMBL" id="BAABBN010000004">
    <property type="protein sequence ID" value="GAA3912258.1"/>
    <property type="molecule type" value="Genomic_DNA"/>
</dbReference>
<evidence type="ECO:0000313" key="2">
    <source>
        <dbReference type="Proteomes" id="UP001501565"/>
    </source>
</evidence>
<evidence type="ECO:0000313" key="1">
    <source>
        <dbReference type="EMBL" id="GAA3912258.1"/>
    </source>
</evidence>
<proteinExistence type="predicted"/>
<protein>
    <submittedName>
        <fullName evidence="1">Acyl-CoA dehydrogenase family protein</fullName>
    </submittedName>
</protein>
<keyword evidence="2" id="KW-1185">Reference proteome</keyword>
<comment type="caution">
    <text evidence="1">The sequence shown here is derived from an EMBL/GenBank/DDBJ whole genome shotgun (WGS) entry which is preliminary data.</text>
</comment>
<dbReference type="Proteomes" id="UP001501565">
    <property type="component" value="Unassembled WGS sequence"/>
</dbReference>
<reference evidence="2" key="1">
    <citation type="journal article" date="2019" name="Int. J. Syst. Evol. Microbiol.">
        <title>The Global Catalogue of Microorganisms (GCM) 10K type strain sequencing project: providing services to taxonomists for standard genome sequencing and annotation.</title>
        <authorList>
            <consortium name="The Broad Institute Genomics Platform"/>
            <consortium name="The Broad Institute Genome Sequencing Center for Infectious Disease"/>
            <person name="Wu L."/>
            <person name="Ma J."/>
        </authorList>
    </citation>
    <scope>NUCLEOTIDE SEQUENCE [LARGE SCALE GENOMIC DNA]</scope>
    <source>
        <strain evidence="2">JCM 17551</strain>
    </source>
</reference>
<dbReference type="RefSeq" id="WP_344794896.1">
    <property type="nucleotide sequence ID" value="NZ_BAABBN010000004.1"/>
</dbReference>
<gene>
    <name evidence="1" type="ORF">GCM10022277_03710</name>
</gene>
<sequence>MEVWTALKSKVHEYRSVSDQSLYIRTCLETSRSASLLDSLEVLVSSAASASSSASFWLGYQVAIQKLFGHVLEGQLASFVVNEKKSPVPKHWQTSLNKQGPDALLELQGAKDFVTADDQIEALLVAANLKMTSLKVTPNENQNEQKPECKVALIPCQAKGVQLTEFDGMPVFKDLKKARSVFDRVHVADQGLLPGDGYDLYVKPFRVVEDFYVSASLLGYVSRLLIISGELKQENNLIVEQLNTLFKALAEAERDLLLVMPECQTTSFLFETVLRDISAFISEMVLKHKDDAGWEGLTGDLMVLKIGEKARSIRYDRASERLT</sequence>
<accession>A0ABP7M5I6</accession>
<name>A0ABP7M5I6_9GAMM</name>
<organism evidence="1 2">
    <name type="scientific">Litoribacillus peritrichatus</name>
    <dbReference type="NCBI Taxonomy" id="718191"/>
    <lineage>
        <taxon>Bacteria</taxon>
        <taxon>Pseudomonadati</taxon>
        <taxon>Pseudomonadota</taxon>
        <taxon>Gammaproteobacteria</taxon>
        <taxon>Oceanospirillales</taxon>
        <taxon>Oceanospirillaceae</taxon>
        <taxon>Litoribacillus</taxon>
    </lineage>
</organism>